<proteinExistence type="predicted"/>
<accession>A0A0P0REI2</accession>
<evidence type="ECO:0000313" key="2">
    <source>
        <dbReference type="Proteomes" id="UP000019146"/>
    </source>
</evidence>
<dbReference type="RefSeq" id="WP_035988551.1">
    <property type="nucleotide sequence ID" value="NZ_CP012747.1"/>
</dbReference>
<gene>
    <name evidence="1" type="ORF">K788_0008506</name>
</gene>
<dbReference type="EMBL" id="CP012747">
    <property type="protein sequence ID" value="ALL66964.1"/>
    <property type="molecule type" value="Genomic_DNA"/>
</dbReference>
<sequence length="95" mass="10388">MTTQGIKTYKGYEIHPLIYPRRTANGVAHRNSIDSGYDASVRICRVGANAAADGRVFRLSYFRPFEGAGKARIACMEHAAQVIDGRVDGQTVSDL</sequence>
<name>A0A0P0REI2_9BURK</name>
<evidence type="ECO:0000313" key="1">
    <source>
        <dbReference type="EMBL" id="ALL66964.1"/>
    </source>
</evidence>
<reference evidence="1 2" key="1">
    <citation type="journal article" date="2014" name="Genome Announc.">
        <title>Draft Genome Sequence of the Haloacid-Degrading Burkholderia caribensis Strain MBA4.</title>
        <authorList>
            <person name="Pan Y."/>
            <person name="Kong K.F."/>
            <person name="Tsang J.S."/>
        </authorList>
    </citation>
    <scope>NUCLEOTIDE SEQUENCE [LARGE SCALE GENOMIC DNA]</scope>
    <source>
        <strain evidence="1 2">MBA4</strain>
    </source>
</reference>
<dbReference type="Proteomes" id="UP000019146">
    <property type="component" value="Chromosome 2"/>
</dbReference>
<organism evidence="1 2">
    <name type="scientific">Paraburkholderia caribensis MBA4</name>
    <dbReference type="NCBI Taxonomy" id="1323664"/>
    <lineage>
        <taxon>Bacteria</taxon>
        <taxon>Pseudomonadati</taxon>
        <taxon>Pseudomonadota</taxon>
        <taxon>Betaproteobacteria</taxon>
        <taxon>Burkholderiales</taxon>
        <taxon>Burkholderiaceae</taxon>
        <taxon>Paraburkholderia</taxon>
    </lineage>
</organism>
<dbReference type="AlphaFoldDB" id="A0A0P0REI2"/>
<protein>
    <submittedName>
        <fullName evidence="1">Uncharacterized protein</fullName>
    </submittedName>
</protein>
<dbReference type="GeneID" id="69970865"/>
<dbReference type="KEGG" id="bcai:K788_0008506"/>